<dbReference type="AlphaFoldDB" id="A0A0C2ZA40"/>
<dbReference type="STRING" id="1036808.A0A0C2ZA40"/>
<keyword evidence="1" id="KW-1133">Transmembrane helix</keyword>
<gene>
    <name evidence="2" type="ORF">SCLCIDRAFT_27877</name>
</gene>
<accession>A0A0C2ZA40</accession>
<name>A0A0C2ZA40_9AGAM</name>
<proteinExistence type="predicted"/>
<evidence type="ECO:0000313" key="2">
    <source>
        <dbReference type="EMBL" id="KIM58738.1"/>
    </source>
</evidence>
<evidence type="ECO:0000313" key="3">
    <source>
        <dbReference type="Proteomes" id="UP000053989"/>
    </source>
</evidence>
<keyword evidence="1" id="KW-0472">Membrane</keyword>
<evidence type="ECO:0000256" key="1">
    <source>
        <dbReference type="SAM" id="Phobius"/>
    </source>
</evidence>
<keyword evidence="3" id="KW-1185">Reference proteome</keyword>
<feature type="transmembrane region" description="Helical" evidence="1">
    <location>
        <begin position="484"/>
        <end position="501"/>
    </location>
</feature>
<dbReference type="Proteomes" id="UP000053989">
    <property type="component" value="Unassembled WGS sequence"/>
</dbReference>
<reference evidence="3" key="2">
    <citation type="submission" date="2015-01" db="EMBL/GenBank/DDBJ databases">
        <title>Evolutionary Origins and Diversification of the Mycorrhizal Mutualists.</title>
        <authorList>
            <consortium name="DOE Joint Genome Institute"/>
            <consortium name="Mycorrhizal Genomics Consortium"/>
            <person name="Kohler A."/>
            <person name="Kuo A."/>
            <person name="Nagy L.G."/>
            <person name="Floudas D."/>
            <person name="Copeland A."/>
            <person name="Barry K.W."/>
            <person name="Cichocki N."/>
            <person name="Veneault-Fourrey C."/>
            <person name="LaButti K."/>
            <person name="Lindquist E.A."/>
            <person name="Lipzen A."/>
            <person name="Lundell T."/>
            <person name="Morin E."/>
            <person name="Murat C."/>
            <person name="Riley R."/>
            <person name="Ohm R."/>
            <person name="Sun H."/>
            <person name="Tunlid A."/>
            <person name="Henrissat B."/>
            <person name="Grigoriev I.V."/>
            <person name="Hibbett D.S."/>
            <person name="Martin F."/>
        </authorList>
    </citation>
    <scope>NUCLEOTIDE SEQUENCE [LARGE SCALE GENOMIC DNA]</scope>
    <source>
        <strain evidence="3">Foug A</strain>
    </source>
</reference>
<organism evidence="2 3">
    <name type="scientific">Scleroderma citrinum Foug A</name>
    <dbReference type="NCBI Taxonomy" id="1036808"/>
    <lineage>
        <taxon>Eukaryota</taxon>
        <taxon>Fungi</taxon>
        <taxon>Dikarya</taxon>
        <taxon>Basidiomycota</taxon>
        <taxon>Agaricomycotina</taxon>
        <taxon>Agaricomycetes</taxon>
        <taxon>Agaricomycetidae</taxon>
        <taxon>Boletales</taxon>
        <taxon>Sclerodermatineae</taxon>
        <taxon>Sclerodermataceae</taxon>
        <taxon>Scleroderma</taxon>
    </lineage>
</organism>
<dbReference type="OrthoDB" id="2624927at2759"/>
<dbReference type="EMBL" id="KN822082">
    <property type="protein sequence ID" value="KIM58738.1"/>
    <property type="molecule type" value="Genomic_DNA"/>
</dbReference>
<protein>
    <submittedName>
        <fullName evidence="2">Uncharacterized protein</fullName>
    </submittedName>
</protein>
<keyword evidence="1" id="KW-0812">Transmembrane</keyword>
<sequence length="502" mass="57222">MDELAAARAELDRLEKQEQELLKQLFAVRFAAQAQRTKVQGLIKQVSAPVDRLPNELLLQIIELSIQTALVPRKSCDVHLGWKRELMKVSHRWRNLILHSPSLWSTIKVTPTWREPLVREHVANSCQYPLDIEICSWSETESHDRLVALLDTVTPCAHRWRSLAIRGDITELHRYLVLELLDRLTFPTLTLVSLLNVPPYLDGLEGIPTEYTAEFLTPEKSPHLKFLELGGLFVTTTPLRVPSDLVNLRLVFDDPFGEDPPIFLGLLSCRNLTSLSLSGEVWTFDQLRPNSIQFPLLETLVCSVRSAGGLMQALVAPMLSHFEYCPPVWDVSPDDVFARLGDKFSSVIRLVLSGMDPMYEAKAIYSTFPNVRHMVLGPHDSIPIFRLGDDSPSEATWHHLESLTVDGPKPIRGRSTFPHHLVRWLKYRQHTRQTKLRVRLCAVYATGDWKRLWKLHEMLHELCILEWAGVRLDMKMSLFGNGNSLVLVCMSTFIGAPLILFV</sequence>
<reference evidence="2 3" key="1">
    <citation type="submission" date="2014-04" db="EMBL/GenBank/DDBJ databases">
        <authorList>
            <consortium name="DOE Joint Genome Institute"/>
            <person name="Kuo A."/>
            <person name="Kohler A."/>
            <person name="Nagy L.G."/>
            <person name="Floudas D."/>
            <person name="Copeland A."/>
            <person name="Barry K.W."/>
            <person name="Cichocki N."/>
            <person name="Veneault-Fourrey C."/>
            <person name="LaButti K."/>
            <person name="Lindquist E.A."/>
            <person name="Lipzen A."/>
            <person name="Lundell T."/>
            <person name="Morin E."/>
            <person name="Murat C."/>
            <person name="Sun H."/>
            <person name="Tunlid A."/>
            <person name="Henrissat B."/>
            <person name="Grigoriev I.V."/>
            <person name="Hibbett D.S."/>
            <person name="Martin F."/>
            <person name="Nordberg H.P."/>
            <person name="Cantor M.N."/>
            <person name="Hua S.X."/>
        </authorList>
    </citation>
    <scope>NUCLEOTIDE SEQUENCE [LARGE SCALE GENOMIC DNA]</scope>
    <source>
        <strain evidence="2 3">Foug A</strain>
    </source>
</reference>
<dbReference type="InParanoid" id="A0A0C2ZA40"/>
<dbReference type="HOGENOM" id="CLU_023752_2_0_1"/>
<dbReference type="SUPFAM" id="SSF52047">
    <property type="entry name" value="RNI-like"/>
    <property type="match status" value="1"/>
</dbReference>